<proteinExistence type="inferred from homology"/>
<accession>A0A1N7N065</accession>
<evidence type="ECO:0000256" key="6">
    <source>
        <dbReference type="ARBA" id="ARBA00022692"/>
    </source>
</evidence>
<evidence type="ECO:0000256" key="3">
    <source>
        <dbReference type="ARBA" id="ARBA00022448"/>
    </source>
</evidence>
<keyword evidence="11 13" id="KW-0472">Membrane</keyword>
<feature type="transmembrane region" description="Helical" evidence="13">
    <location>
        <begin position="12"/>
        <end position="35"/>
    </location>
</feature>
<dbReference type="GO" id="GO:0022904">
    <property type="term" value="P:respiratory electron transport chain"/>
    <property type="evidence" value="ECO:0007669"/>
    <property type="project" value="InterPro"/>
</dbReference>
<dbReference type="SUPFAM" id="SSF101874">
    <property type="entry name" value="YceI-like"/>
    <property type="match status" value="1"/>
</dbReference>
<dbReference type="InterPro" id="IPR007372">
    <property type="entry name" value="Lipid/polyisoprenoid-bd_YceI"/>
</dbReference>
<feature type="domain" description="Lipid/polyisoprenoid-binding YceI-like" evidence="14">
    <location>
        <begin position="241"/>
        <end position="397"/>
    </location>
</feature>
<evidence type="ECO:0000256" key="11">
    <source>
        <dbReference type="ARBA" id="ARBA00023136"/>
    </source>
</evidence>
<dbReference type="SUPFAM" id="SSF81342">
    <property type="entry name" value="Transmembrane di-heme cytochromes"/>
    <property type="match status" value="1"/>
</dbReference>
<dbReference type="GO" id="GO:0020037">
    <property type="term" value="F:heme binding"/>
    <property type="evidence" value="ECO:0007669"/>
    <property type="project" value="TreeGrafter"/>
</dbReference>
<keyword evidence="9 13" id="KW-1133">Transmembrane helix</keyword>
<dbReference type="InterPro" id="IPR016174">
    <property type="entry name" value="Di-haem_cyt_TM"/>
</dbReference>
<feature type="transmembrane region" description="Helical" evidence="13">
    <location>
        <begin position="151"/>
        <end position="169"/>
    </location>
</feature>
<name>A0A1N7N065_9RHOB</name>
<keyword evidence="4" id="KW-1003">Cell membrane</keyword>
<sequence>MPAGNTLTRYGWVAKSFHWIIALGMIANIALGLWAEWLPLGGEDEIALKKTAFSIHKTLGVTILFAAILRVLWAIAQPKPVPLHPERRVETFAAGVAHWLLYGSIILIPLSGWAYHSATTGFAPIWWPLGQSLPFISEDEALAEVFSTLHYLFNVTLWLALAAHILGALKHHIIDRDATLARMLPGRTEAGIVPVRQGHVLPAFAAVAVWAVVLGGAGAAGWYAPEETGTETAALEEVASDWVVEDGTLALSITQNGSEVTGEFADWTADITFEEQDKPGIWGDVTVEVAIASLTLGSVTGQAKGPDFLAAEEHPRARFEADIVKVADGYEARGTLTLKGETAPLTLPFQLLISEDGVAEMDGRLTMDRRTFGVGTNIQDEGQLGFSVGLRVTLTARRQAEAGA</sequence>
<protein>
    <submittedName>
        <fullName evidence="15">Cytochrome b561</fullName>
    </submittedName>
</protein>
<keyword evidence="10" id="KW-0408">Iron</keyword>
<feature type="transmembrane region" description="Helical" evidence="13">
    <location>
        <begin position="200"/>
        <end position="224"/>
    </location>
</feature>
<evidence type="ECO:0000256" key="7">
    <source>
        <dbReference type="ARBA" id="ARBA00022723"/>
    </source>
</evidence>
<dbReference type="AlphaFoldDB" id="A0A1N7N065"/>
<dbReference type="OrthoDB" id="1247465at2"/>
<keyword evidence="16" id="KW-1185">Reference proteome</keyword>
<dbReference type="STRING" id="633194.SAMN05421759_106107"/>
<evidence type="ECO:0000313" key="15">
    <source>
        <dbReference type="EMBL" id="SIS91767.1"/>
    </source>
</evidence>
<dbReference type="InterPro" id="IPR011577">
    <property type="entry name" value="Cyt_b561_bac/Ni-Hgenase"/>
</dbReference>
<dbReference type="PANTHER" id="PTHR30529:SF1">
    <property type="entry name" value="CYTOCHROME B561 HOMOLOG 2"/>
    <property type="match status" value="1"/>
</dbReference>
<dbReference type="PANTHER" id="PTHR30529">
    <property type="entry name" value="CYTOCHROME B561"/>
    <property type="match status" value="1"/>
</dbReference>
<dbReference type="RefSeq" id="WP_076448346.1">
    <property type="nucleotide sequence ID" value="NZ_FTOQ01000006.1"/>
</dbReference>
<gene>
    <name evidence="15" type="ORF">SAMN05421759_106107</name>
</gene>
<evidence type="ECO:0000256" key="10">
    <source>
        <dbReference type="ARBA" id="ARBA00023004"/>
    </source>
</evidence>
<organism evidence="15 16">
    <name type="scientific">Roseivivax lentus</name>
    <dbReference type="NCBI Taxonomy" id="633194"/>
    <lineage>
        <taxon>Bacteria</taxon>
        <taxon>Pseudomonadati</taxon>
        <taxon>Pseudomonadota</taxon>
        <taxon>Alphaproteobacteria</taxon>
        <taxon>Rhodobacterales</taxon>
        <taxon>Roseobacteraceae</taxon>
        <taxon>Roseivivax</taxon>
    </lineage>
</organism>
<feature type="transmembrane region" description="Helical" evidence="13">
    <location>
        <begin position="96"/>
        <end position="115"/>
    </location>
</feature>
<dbReference type="Gene3D" id="1.20.950.20">
    <property type="entry name" value="Transmembrane di-heme cytochromes, Chain C"/>
    <property type="match status" value="1"/>
</dbReference>
<comment type="cofactor">
    <cofactor evidence="1">
        <name>heme b</name>
        <dbReference type="ChEBI" id="CHEBI:60344"/>
    </cofactor>
</comment>
<dbReference type="Pfam" id="PF04264">
    <property type="entry name" value="YceI"/>
    <property type="match status" value="1"/>
</dbReference>
<dbReference type="Pfam" id="PF01292">
    <property type="entry name" value="Ni_hydr_CYTB"/>
    <property type="match status" value="1"/>
</dbReference>
<evidence type="ECO:0000259" key="14">
    <source>
        <dbReference type="SMART" id="SM00867"/>
    </source>
</evidence>
<dbReference type="InterPro" id="IPR036761">
    <property type="entry name" value="TTHA0802/YceI-like_sf"/>
</dbReference>
<keyword evidence="7" id="KW-0479">Metal-binding</keyword>
<evidence type="ECO:0000256" key="12">
    <source>
        <dbReference type="ARBA" id="ARBA00037975"/>
    </source>
</evidence>
<evidence type="ECO:0000256" key="13">
    <source>
        <dbReference type="SAM" id="Phobius"/>
    </source>
</evidence>
<evidence type="ECO:0000256" key="1">
    <source>
        <dbReference type="ARBA" id="ARBA00001970"/>
    </source>
</evidence>
<feature type="transmembrane region" description="Helical" evidence="13">
    <location>
        <begin position="55"/>
        <end position="75"/>
    </location>
</feature>
<evidence type="ECO:0000256" key="9">
    <source>
        <dbReference type="ARBA" id="ARBA00022989"/>
    </source>
</evidence>
<reference evidence="16" key="1">
    <citation type="submission" date="2017-01" db="EMBL/GenBank/DDBJ databases">
        <authorList>
            <person name="Varghese N."/>
            <person name="Submissions S."/>
        </authorList>
    </citation>
    <scope>NUCLEOTIDE SEQUENCE [LARGE SCALE GENOMIC DNA]</scope>
    <source>
        <strain evidence="16">DSM 29430</strain>
    </source>
</reference>
<evidence type="ECO:0000256" key="8">
    <source>
        <dbReference type="ARBA" id="ARBA00022982"/>
    </source>
</evidence>
<dbReference type="EMBL" id="FTOQ01000006">
    <property type="protein sequence ID" value="SIS91767.1"/>
    <property type="molecule type" value="Genomic_DNA"/>
</dbReference>
<dbReference type="SMART" id="SM00867">
    <property type="entry name" value="YceI"/>
    <property type="match status" value="1"/>
</dbReference>
<keyword evidence="6 13" id="KW-0812">Transmembrane</keyword>
<evidence type="ECO:0000256" key="5">
    <source>
        <dbReference type="ARBA" id="ARBA00022617"/>
    </source>
</evidence>
<comment type="similarity">
    <text evidence="12">Belongs to the cytochrome b561 family.</text>
</comment>
<dbReference type="GO" id="GO:0005886">
    <property type="term" value="C:plasma membrane"/>
    <property type="evidence" value="ECO:0007669"/>
    <property type="project" value="UniProtKB-SubCell"/>
</dbReference>
<dbReference type="Proteomes" id="UP000186684">
    <property type="component" value="Unassembled WGS sequence"/>
</dbReference>
<evidence type="ECO:0000256" key="4">
    <source>
        <dbReference type="ARBA" id="ARBA00022475"/>
    </source>
</evidence>
<keyword evidence="8" id="KW-0249">Electron transport</keyword>
<evidence type="ECO:0000313" key="16">
    <source>
        <dbReference type="Proteomes" id="UP000186684"/>
    </source>
</evidence>
<dbReference type="GO" id="GO:0009055">
    <property type="term" value="F:electron transfer activity"/>
    <property type="evidence" value="ECO:0007669"/>
    <property type="project" value="InterPro"/>
</dbReference>
<evidence type="ECO:0000256" key="2">
    <source>
        <dbReference type="ARBA" id="ARBA00004651"/>
    </source>
</evidence>
<dbReference type="InterPro" id="IPR052168">
    <property type="entry name" value="Cytochrome_b561_oxidase"/>
</dbReference>
<keyword evidence="5" id="KW-0349">Heme</keyword>
<keyword evidence="3" id="KW-0813">Transport</keyword>
<dbReference type="Gene3D" id="2.40.128.110">
    <property type="entry name" value="Lipid/polyisoprenoid-binding, YceI-like"/>
    <property type="match status" value="1"/>
</dbReference>
<dbReference type="GO" id="GO:0046872">
    <property type="term" value="F:metal ion binding"/>
    <property type="evidence" value="ECO:0007669"/>
    <property type="project" value="UniProtKB-KW"/>
</dbReference>
<comment type="subcellular location">
    <subcellularLocation>
        <location evidence="2">Cell membrane</location>
        <topology evidence="2">Multi-pass membrane protein</topology>
    </subcellularLocation>
</comment>